<organism evidence="1 2">
    <name type="scientific">Piloderma croceum (strain F 1598)</name>
    <dbReference type="NCBI Taxonomy" id="765440"/>
    <lineage>
        <taxon>Eukaryota</taxon>
        <taxon>Fungi</taxon>
        <taxon>Dikarya</taxon>
        <taxon>Basidiomycota</taxon>
        <taxon>Agaricomycotina</taxon>
        <taxon>Agaricomycetes</taxon>
        <taxon>Agaricomycetidae</taxon>
        <taxon>Atheliales</taxon>
        <taxon>Atheliaceae</taxon>
        <taxon>Piloderma</taxon>
    </lineage>
</organism>
<proteinExistence type="predicted"/>
<accession>A0A0C3GI34</accession>
<dbReference type="Proteomes" id="UP000054166">
    <property type="component" value="Unassembled WGS sequence"/>
</dbReference>
<reference evidence="2" key="2">
    <citation type="submission" date="2015-01" db="EMBL/GenBank/DDBJ databases">
        <title>Evolutionary Origins and Diversification of the Mycorrhizal Mutualists.</title>
        <authorList>
            <consortium name="DOE Joint Genome Institute"/>
            <consortium name="Mycorrhizal Genomics Consortium"/>
            <person name="Kohler A."/>
            <person name="Kuo A."/>
            <person name="Nagy L.G."/>
            <person name="Floudas D."/>
            <person name="Copeland A."/>
            <person name="Barry K.W."/>
            <person name="Cichocki N."/>
            <person name="Veneault-Fourrey C."/>
            <person name="LaButti K."/>
            <person name="Lindquist E.A."/>
            <person name="Lipzen A."/>
            <person name="Lundell T."/>
            <person name="Morin E."/>
            <person name="Murat C."/>
            <person name="Riley R."/>
            <person name="Ohm R."/>
            <person name="Sun H."/>
            <person name="Tunlid A."/>
            <person name="Henrissat B."/>
            <person name="Grigoriev I.V."/>
            <person name="Hibbett D.S."/>
            <person name="Martin F."/>
        </authorList>
    </citation>
    <scope>NUCLEOTIDE SEQUENCE [LARGE SCALE GENOMIC DNA]</scope>
    <source>
        <strain evidence="2">F 1598</strain>
    </source>
</reference>
<dbReference type="HOGENOM" id="CLU_2979872_0_0_1"/>
<protein>
    <submittedName>
        <fullName evidence="1">Uncharacterized protein</fullName>
    </submittedName>
</protein>
<gene>
    <name evidence="1" type="ORF">PILCRDRAFT_810565</name>
</gene>
<dbReference type="EMBL" id="KN832971">
    <property type="protein sequence ID" value="KIM91309.1"/>
    <property type="molecule type" value="Genomic_DNA"/>
</dbReference>
<name>A0A0C3GI34_PILCF</name>
<sequence length="58" mass="6520">MNLLRNLYPLPPIPLKTASDLEKLAFDESVALTYVYRGSVIGCRKQCVPHLLHCQPVP</sequence>
<dbReference type="InParanoid" id="A0A0C3GI34"/>
<keyword evidence="2" id="KW-1185">Reference proteome</keyword>
<dbReference type="AlphaFoldDB" id="A0A0C3GI34"/>
<reference evidence="1 2" key="1">
    <citation type="submission" date="2014-04" db="EMBL/GenBank/DDBJ databases">
        <authorList>
            <consortium name="DOE Joint Genome Institute"/>
            <person name="Kuo A."/>
            <person name="Tarkka M."/>
            <person name="Buscot F."/>
            <person name="Kohler A."/>
            <person name="Nagy L.G."/>
            <person name="Floudas D."/>
            <person name="Copeland A."/>
            <person name="Barry K.W."/>
            <person name="Cichocki N."/>
            <person name="Veneault-Fourrey C."/>
            <person name="LaButti K."/>
            <person name="Lindquist E.A."/>
            <person name="Lipzen A."/>
            <person name="Lundell T."/>
            <person name="Morin E."/>
            <person name="Murat C."/>
            <person name="Sun H."/>
            <person name="Tunlid A."/>
            <person name="Henrissat B."/>
            <person name="Grigoriev I.V."/>
            <person name="Hibbett D.S."/>
            <person name="Martin F."/>
            <person name="Nordberg H.P."/>
            <person name="Cantor M.N."/>
            <person name="Hua S.X."/>
        </authorList>
    </citation>
    <scope>NUCLEOTIDE SEQUENCE [LARGE SCALE GENOMIC DNA]</scope>
    <source>
        <strain evidence="1 2">F 1598</strain>
    </source>
</reference>
<evidence type="ECO:0000313" key="1">
    <source>
        <dbReference type="EMBL" id="KIM91309.1"/>
    </source>
</evidence>
<evidence type="ECO:0000313" key="2">
    <source>
        <dbReference type="Proteomes" id="UP000054166"/>
    </source>
</evidence>